<dbReference type="GO" id="GO:0005524">
    <property type="term" value="F:ATP binding"/>
    <property type="evidence" value="ECO:0007669"/>
    <property type="project" value="UniProtKB-KW"/>
</dbReference>
<evidence type="ECO:0000259" key="12">
    <source>
        <dbReference type="PROSITE" id="PS50929"/>
    </source>
</evidence>
<dbReference type="RefSeq" id="WP_132104310.1">
    <property type="nucleotide sequence ID" value="NZ_SMLB01000023.1"/>
</dbReference>
<evidence type="ECO:0000256" key="4">
    <source>
        <dbReference type="ARBA" id="ARBA00022692"/>
    </source>
</evidence>
<keyword evidence="8 10" id="KW-0472">Membrane</keyword>
<dbReference type="GO" id="GO:0034040">
    <property type="term" value="F:ATPase-coupled lipid transmembrane transporter activity"/>
    <property type="evidence" value="ECO:0007669"/>
    <property type="project" value="TreeGrafter"/>
</dbReference>
<evidence type="ECO:0000256" key="1">
    <source>
        <dbReference type="ARBA" id="ARBA00004651"/>
    </source>
</evidence>
<dbReference type="InterPro" id="IPR003593">
    <property type="entry name" value="AAA+_ATPase"/>
</dbReference>
<keyword evidence="14" id="KW-1185">Reference proteome</keyword>
<evidence type="ECO:0000256" key="9">
    <source>
        <dbReference type="ARBA" id="ARBA00061644"/>
    </source>
</evidence>
<dbReference type="Proteomes" id="UP000295217">
    <property type="component" value="Unassembled WGS sequence"/>
</dbReference>
<feature type="transmembrane region" description="Helical" evidence="10">
    <location>
        <begin position="131"/>
        <end position="149"/>
    </location>
</feature>
<dbReference type="GO" id="GO:0140359">
    <property type="term" value="F:ABC-type transporter activity"/>
    <property type="evidence" value="ECO:0007669"/>
    <property type="project" value="InterPro"/>
</dbReference>
<keyword evidence="7 10" id="KW-1133">Transmembrane helix</keyword>
<feature type="domain" description="ABC transmembrane type-1" evidence="12">
    <location>
        <begin position="18"/>
        <end position="299"/>
    </location>
</feature>
<dbReference type="Pfam" id="PF00664">
    <property type="entry name" value="ABC_membrane"/>
    <property type="match status" value="1"/>
</dbReference>
<evidence type="ECO:0000256" key="3">
    <source>
        <dbReference type="ARBA" id="ARBA00022475"/>
    </source>
</evidence>
<dbReference type="EMBL" id="SMLB01000023">
    <property type="protein sequence ID" value="TDD68075.1"/>
    <property type="molecule type" value="Genomic_DNA"/>
</dbReference>
<dbReference type="Gene3D" id="3.40.50.300">
    <property type="entry name" value="P-loop containing nucleotide triphosphate hydrolases"/>
    <property type="match status" value="1"/>
</dbReference>
<dbReference type="InterPro" id="IPR017871">
    <property type="entry name" value="ABC_transporter-like_CS"/>
</dbReference>
<evidence type="ECO:0000256" key="10">
    <source>
        <dbReference type="SAM" id="Phobius"/>
    </source>
</evidence>
<protein>
    <submittedName>
        <fullName evidence="13">ATP-binding cassette domain-containing protein</fullName>
    </submittedName>
</protein>
<dbReference type="OrthoDB" id="9806127at2"/>
<dbReference type="InterPro" id="IPR011527">
    <property type="entry name" value="ABC1_TM_dom"/>
</dbReference>
<sequence length="563" mass="59443">MIHRRLLQLAGLVPGHIVLVAATTLAVTGLHVLFALQVAAALAALVAGDLDRAVAVLPWLGLTAVARAVLVWAREVITARCGIAIRTRLRDRLLAHLVTLGPAYTRGERAGAITATLVDGVEGLDAYYSRYLPQLAVVIVVPLTLVIAVAAQSPAAGLVLGIAVLVAVIAPRFWDARLLTTGRRRWARFERLSADYLEAIQSIPLLRIFGAGARTGDLLRTRSDELHEDTMAQLRISLVESAISAAALHLGTVLTVIVAITSQPSGSDAGTYLLGILLLARECFRPIGELGGHWHAGYLGLTAVDGLDALLSARPTVTDTGSRTNQAPHGAAVAFERVNFRYPGTTSGVTDVSFCVPPGATVALIGPSGSGKSTLARLLDRDYDPDAGSIRLDGSDLRDYSLDALHRSIVVVAQDAYLFAGSVRDNLLLHRPDATDDQLRAAAAAADIASFIDTLPDGYETVLDEHAARLSSGQRQRLAIARALVAEPSVLVLDEATSSLDVDAERRVLDGVERATRGCTTIVIAHRDTATRGAGTVLRVDDGRLAPAGHVPVATAPVRDGRP</sequence>
<keyword evidence="5" id="KW-0547">Nucleotide-binding</keyword>
<dbReference type="GO" id="GO:0016887">
    <property type="term" value="F:ATP hydrolysis activity"/>
    <property type="evidence" value="ECO:0007669"/>
    <property type="project" value="InterPro"/>
</dbReference>
<gene>
    <name evidence="13" type="ORF">E1262_16855</name>
</gene>
<evidence type="ECO:0000256" key="8">
    <source>
        <dbReference type="ARBA" id="ARBA00023136"/>
    </source>
</evidence>
<evidence type="ECO:0000259" key="11">
    <source>
        <dbReference type="PROSITE" id="PS50893"/>
    </source>
</evidence>
<keyword evidence="4 10" id="KW-0812">Transmembrane</keyword>
<feature type="transmembrane region" description="Helical" evidence="10">
    <location>
        <begin position="53"/>
        <end position="73"/>
    </location>
</feature>
<dbReference type="InterPro" id="IPR039421">
    <property type="entry name" value="Type_1_exporter"/>
</dbReference>
<dbReference type="Gene3D" id="1.20.1560.10">
    <property type="entry name" value="ABC transporter type 1, transmembrane domain"/>
    <property type="match status" value="1"/>
</dbReference>
<dbReference type="InterPro" id="IPR036640">
    <property type="entry name" value="ABC1_TM_sf"/>
</dbReference>
<dbReference type="PROSITE" id="PS50893">
    <property type="entry name" value="ABC_TRANSPORTER_2"/>
    <property type="match status" value="1"/>
</dbReference>
<comment type="caution">
    <text evidence="13">The sequence shown here is derived from an EMBL/GenBank/DDBJ whole genome shotgun (WGS) entry which is preliminary data.</text>
</comment>
<evidence type="ECO:0000256" key="6">
    <source>
        <dbReference type="ARBA" id="ARBA00022840"/>
    </source>
</evidence>
<dbReference type="PANTHER" id="PTHR24221">
    <property type="entry name" value="ATP-BINDING CASSETTE SUB-FAMILY B"/>
    <property type="match status" value="1"/>
</dbReference>
<organism evidence="13 14">
    <name type="scientific">Jiangella aurantiaca</name>
    <dbReference type="NCBI Taxonomy" id="2530373"/>
    <lineage>
        <taxon>Bacteria</taxon>
        <taxon>Bacillati</taxon>
        <taxon>Actinomycetota</taxon>
        <taxon>Actinomycetes</taxon>
        <taxon>Jiangellales</taxon>
        <taxon>Jiangellaceae</taxon>
        <taxon>Jiangella</taxon>
    </lineage>
</organism>
<dbReference type="SMART" id="SM00382">
    <property type="entry name" value="AAA"/>
    <property type="match status" value="1"/>
</dbReference>
<dbReference type="PANTHER" id="PTHR24221:SF646">
    <property type="entry name" value="HAEMOLYSIN SECRETION ATP-BINDING PROTEIN"/>
    <property type="match status" value="1"/>
</dbReference>
<dbReference type="InterPro" id="IPR027417">
    <property type="entry name" value="P-loop_NTPase"/>
</dbReference>
<dbReference type="GO" id="GO:0005886">
    <property type="term" value="C:plasma membrane"/>
    <property type="evidence" value="ECO:0007669"/>
    <property type="project" value="UniProtKB-SubCell"/>
</dbReference>
<feature type="domain" description="ABC transporter" evidence="11">
    <location>
        <begin position="333"/>
        <end position="563"/>
    </location>
</feature>
<evidence type="ECO:0000256" key="2">
    <source>
        <dbReference type="ARBA" id="ARBA00022448"/>
    </source>
</evidence>
<name>A0A4R5A8Q9_9ACTN</name>
<comment type="subcellular location">
    <subcellularLocation>
        <location evidence="1">Cell membrane</location>
        <topology evidence="1">Multi-pass membrane protein</topology>
    </subcellularLocation>
</comment>
<dbReference type="InterPro" id="IPR003439">
    <property type="entry name" value="ABC_transporter-like_ATP-bd"/>
</dbReference>
<feature type="transmembrane region" description="Helical" evidence="10">
    <location>
        <begin position="155"/>
        <end position="174"/>
    </location>
</feature>
<evidence type="ECO:0000256" key="7">
    <source>
        <dbReference type="ARBA" id="ARBA00022989"/>
    </source>
</evidence>
<keyword evidence="3" id="KW-1003">Cell membrane</keyword>
<accession>A0A4R5A8Q9</accession>
<comment type="similarity">
    <text evidence="9">Belongs to the ABC transporter superfamily. Lipid exporter (TC 3.A.1.106) family.</text>
</comment>
<keyword evidence="2" id="KW-0813">Transport</keyword>
<keyword evidence="6 13" id="KW-0067">ATP-binding</keyword>
<dbReference type="PROSITE" id="PS50929">
    <property type="entry name" value="ABC_TM1F"/>
    <property type="match status" value="1"/>
</dbReference>
<dbReference type="SUPFAM" id="SSF90123">
    <property type="entry name" value="ABC transporter transmembrane region"/>
    <property type="match status" value="1"/>
</dbReference>
<reference evidence="13 14" key="1">
    <citation type="submission" date="2019-02" db="EMBL/GenBank/DDBJ databases">
        <title>Draft genome sequences of novel Actinobacteria.</title>
        <authorList>
            <person name="Sahin N."/>
            <person name="Ay H."/>
            <person name="Saygin H."/>
        </authorList>
    </citation>
    <scope>NUCLEOTIDE SEQUENCE [LARGE SCALE GENOMIC DNA]</scope>
    <source>
        <strain evidence="13 14">8K307</strain>
    </source>
</reference>
<dbReference type="FunFam" id="3.40.50.300:FF:000299">
    <property type="entry name" value="ABC transporter ATP-binding protein/permease"/>
    <property type="match status" value="1"/>
</dbReference>
<proteinExistence type="inferred from homology"/>
<dbReference type="SUPFAM" id="SSF52540">
    <property type="entry name" value="P-loop containing nucleoside triphosphate hydrolases"/>
    <property type="match status" value="1"/>
</dbReference>
<dbReference type="AlphaFoldDB" id="A0A4R5A8Q9"/>
<evidence type="ECO:0000313" key="14">
    <source>
        <dbReference type="Proteomes" id="UP000295217"/>
    </source>
</evidence>
<dbReference type="Pfam" id="PF00005">
    <property type="entry name" value="ABC_tran"/>
    <property type="match status" value="1"/>
</dbReference>
<evidence type="ECO:0000313" key="13">
    <source>
        <dbReference type="EMBL" id="TDD68075.1"/>
    </source>
</evidence>
<evidence type="ECO:0000256" key="5">
    <source>
        <dbReference type="ARBA" id="ARBA00022741"/>
    </source>
</evidence>
<dbReference type="PROSITE" id="PS00211">
    <property type="entry name" value="ABC_TRANSPORTER_1"/>
    <property type="match status" value="1"/>
</dbReference>